<evidence type="ECO:0000313" key="2">
    <source>
        <dbReference type="EMBL" id="MCI58198.1"/>
    </source>
</evidence>
<name>A0A392TAW8_9FABA</name>
<dbReference type="AlphaFoldDB" id="A0A392TAW8"/>
<reference evidence="2 3" key="1">
    <citation type="journal article" date="2018" name="Front. Plant Sci.">
        <title>Red Clover (Trifolium pratense) and Zigzag Clover (T. medium) - A Picture of Genomic Similarities and Differences.</title>
        <authorList>
            <person name="Dluhosova J."/>
            <person name="Istvanek J."/>
            <person name="Nedelnik J."/>
            <person name="Repkova J."/>
        </authorList>
    </citation>
    <scope>NUCLEOTIDE SEQUENCE [LARGE SCALE GENOMIC DNA]</scope>
    <source>
        <strain evidence="3">cv. 10/8</strain>
        <tissue evidence="2">Leaf</tissue>
    </source>
</reference>
<feature type="non-terminal residue" evidence="2">
    <location>
        <position position="85"/>
    </location>
</feature>
<evidence type="ECO:0000313" key="3">
    <source>
        <dbReference type="Proteomes" id="UP000265520"/>
    </source>
</evidence>
<sequence>MAIPSKGDAPAAVAGGGIVEAVQPSPKKRKTSTSHKGQILGLTSGSTGPIGDSEGGAKDLPTVDSQLGAASLSSRCLLRLSFFLG</sequence>
<comment type="caution">
    <text evidence="2">The sequence shown here is derived from an EMBL/GenBank/DDBJ whole genome shotgun (WGS) entry which is preliminary data.</text>
</comment>
<keyword evidence="3" id="KW-1185">Reference proteome</keyword>
<feature type="region of interest" description="Disordered" evidence="1">
    <location>
        <begin position="1"/>
        <end position="59"/>
    </location>
</feature>
<dbReference type="EMBL" id="LXQA010542232">
    <property type="protein sequence ID" value="MCI58198.1"/>
    <property type="molecule type" value="Genomic_DNA"/>
</dbReference>
<accession>A0A392TAW8</accession>
<dbReference type="Proteomes" id="UP000265520">
    <property type="component" value="Unassembled WGS sequence"/>
</dbReference>
<organism evidence="2 3">
    <name type="scientific">Trifolium medium</name>
    <dbReference type="NCBI Taxonomy" id="97028"/>
    <lineage>
        <taxon>Eukaryota</taxon>
        <taxon>Viridiplantae</taxon>
        <taxon>Streptophyta</taxon>
        <taxon>Embryophyta</taxon>
        <taxon>Tracheophyta</taxon>
        <taxon>Spermatophyta</taxon>
        <taxon>Magnoliopsida</taxon>
        <taxon>eudicotyledons</taxon>
        <taxon>Gunneridae</taxon>
        <taxon>Pentapetalae</taxon>
        <taxon>rosids</taxon>
        <taxon>fabids</taxon>
        <taxon>Fabales</taxon>
        <taxon>Fabaceae</taxon>
        <taxon>Papilionoideae</taxon>
        <taxon>50 kb inversion clade</taxon>
        <taxon>NPAAA clade</taxon>
        <taxon>Hologalegina</taxon>
        <taxon>IRL clade</taxon>
        <taxon>Trifolieae</taxon>
        <taxon>Trifolium</taxon>
    </lineage>
</organism>
<protein>
    <submittedName>
        <fullName evidence="2">Uncharacterized protein</fullName>
    </submittedName>
</protein>
<proteinExistence type="predicted"/>
<evidence type="ECO:0000256" key="1">
    <source>
        <dbReference type="SAM" id="MobiDB-lite"/>
    </source>
</evidence>